<keyword evidence="2" id="KW-1133">Transmembrane helix</keyword>
<keyword evidence="2" id="KW-0472">Membrane</keyword>
<sequence length="344" mass="35674">MKLRRALATAAAAAVLAPPALLSAPAAFADEPSTPNGTPSTSTPGAAPESTPGATPETTPPTTTSEPEATPSTSAPVDQKPAANTAGARTPTSTPSQSSAADPLDPDIPFCEELDEDFDDVKVSAEVKGLPGKIVAGSGRHAFQLVVTNDSDVDVSRVAFYAEVENDEADEDKFLSPHADLEFKNPEDGKWTRIGDDDWAGDYFSYVDELKAKASEKFDLRVSIDAKAPVGDAWSFGSGAYLDKVDDQDCVAEGWAEADFEVLKAGTSNPDPGEAEPGDKDEKDEKDSVKKPQGDVSELPTGSLAHTGSSSALPVIGLVGGIAVVAGAGAVFLVRRRKGEDTTA</sequence>
<proteinExistence type="predicted"/>
<evidence type="ECO:0000313" key="5">
    <source>
        <dbReference type="Proteomes" id="UP000400924"/>
    </source>
</evidence>
<feature type="region of interest" description="Disordered" evidence="1">
    <location>
        <begin position="26"/>
        <end position="113"/>
    </location>
</feature>
<keyword evidence="2" id="KW-0812">Transmembrane</keyword>
<feature type="region of interest" description="Disordered" evidence="1">
    <location>
        <begin position="262"/>
        <end position="309"/>
    </location>
</feature>
<dbReference type="Proteomes" id="UP000400924">
    <property type="component" value="Unassembled WGS sequence"/>
</dbReference>
<feature type="chain" id="PRO_5024270317" evidence="3">
    <location>
        <begin position="30"/>
        <end position="344"/>
    </location>
</feature>
<keyword evidence="5" id="KW-1185">Reference proteome</keyword>
<comment type="caution">
    <text evidence="4">The sequence shown here is derived from an EMBL/GenBank/DDBJ whole genome shotgun (WGS) entry which is preliminary data.</text>
</comment>
<feature type="transmembrane region" description="Helical" evidence="2">
    <location>
        <begin position="312"/>
        <end position="334"/>
    </location>
</feature>
<evidence type="ECO:0000256" key="1">
    <source>
        <dbReference type="SAM" id="MobiDB-lite"/>
    </source>
</evidence>
<feature type="compositionally biased region" description="Basic and acidic residues" evidence="1">
    <location>
        <begin position="277"/>
        <end position="293"/>
    </location>
</feature>
<dbReference type="RefSeq" id="WP_152775308.1">
    <property type="nucleotide sequence ID" value="NZ_VJZC01000350.1"/>
</dbReference>
<dbReference type="PROSITE" id="PS51318">
    <property type="entry name" value="TAT"/>
    <property type="match status" value="1"/>
</dbReference>
<feature type="signal peptide" evidence="3">
    <location>
        <begin position="1"/>
        <end position="29"/>
    </location>
</feature>
<dbReference type="NCBIfam" id="TIGR01167">
    <property type="entry name" value="LPXTG_anchor"/>
    <property type="match status" value="1"/>
</dbReference>
<accession>A0A5N8XR68</accession>
<reference evidence="4 5" key="1">
    <citation type="submission" date="2019-07" db="EMBL/GenBank/DDBJ databases">
        <title>New species of Amycolatopsis and Streptomyces.</title>
        <authorList>
            <person name="Duangmal K."/>
            <person name="Teo W.F.A."/>
            <person name="Lipun K."/>
        </authorList>
    </citation>
    <scope>NUCLEOTIDE SEQUENCE [LARGE SCALE GENOMIC DNA]</scope>
    <source>
        <strain evidence="4 5">NBRC 106415</strain>
    </source>
</reference>
<feature type="compositionally biased region" description="Low complexity" evidence="1">
    <location>
        <begin position="26"/>
        <end position="76"/>
    </location>
</feature>
<dbReference type="InterPro" id="IPR006311">
    <property type="entry name" value="TAT_signal"/>
</dbReference>
<evidence type="ECO:0000256" key="2">
    <source>
        <dbReference type="SAM" id="Phobius"/>
    </source>
</evidence>
<keyword evidence="3" id="KW-0732">Signal</keyword>
<dbReference type="EMBL" id="VJZC01000350">
    <property type="protein sequence ID" value="MPY61911.1"/>
    <property type="molecule type" value="Genomic_DNA"/>
</dbReference>
<protein>
    <submittedName>
        <fullName evidence="4">LPXTG cell wall anchor domain-containing protein</fullName>
    </submittedName>
</protein>
<organism evidence="4 5">
    <name type="scientific">Streptomyces spongiae</name>
    <dbReference type="NCBI Taxonomy" id="565072"/>
    <lineage>
        <taxon>Bacteria</taxon>
        <taxon>Bacillati</taxon>
        <taxon>Actinomycetota</taxon>
        <taxon>Actinomycetes</taxon>
        <taxon>Kitasatosporales</taxon>
        <taxon>Streptomycetaceae</taxon>
        <taxon>Streptomyces</taxon>
    </lineage>
</organism>
<feature type="compositionally biased region" description="Low complexity" evidence="1">
    <location>
        <begin position="88"/>
        <end position="103"/>
    </location>
</feature>
<dbReference type="OrthoDB" id="4333582at2"/>
<gene>
    <name evidence="4" type="ORF">FNH08_33635</name>
</gene>
<dbReference type="AlphaFoldDB" id="A0A5N8XR68"/>
<evidence type="ECO:0000313" key="4">
    <source>
        <dbReference type="EMBL" id="MPY61911.1"/>
    </source>
</evidence>
<evidence type="ECO:0000256" key="3">
    <source>
        <dbReference type="SAM" id="SignalP"/>
    </source>
</evidence>
<name>A0A5N8XR68_9ACTN</name>